<accession>A0A026X176</accession>
<name>A0A026X176_OOCBI</name>
<dbReference type="Proteomes" id="UP000053097">
    <property type="component" value="Unassembled WGS sequence"/>
</dbReference>
<evidence type="ECO:0008006" key="3">
    <source>
        <dbReference type="Google" id="ProtNLM"/>
    </source>
</evidence>
<evidence type="ECO:0000313" key="1">
    <source>
        <dbReference type="EMBL" id="EZA61109.1"/>
    </source>
</evidence>
<evidence type="ECO:0000313" key="2">
    <source>
        <dbReference type="Proteomes" id="UP000053097"/>
    </source>
</evidence>
<reference evidence="1 2" key="1">
    <citation type="journal article" date="2014" name="Curr. Biol.">
        <title>The genome of the clonal raider ant Cerapachys biroi.</title>
        <authorList>
            <person name="Oxley P.R."/>
            <person name="Ji L."/>
            <person name="Fetter-Pruneda I."/>
            <person name="McKenzie S.K."/>
            <person name="Li C."/>
            <person name="Hu H."/>
            <person name="Zhang G."/>
            <person name="Kronauer D.J."/>
        </authorList>
    </citation>
    <scope>NUCLEOTIDE SEQUENCE [LARGE SCALE GENOMIC DNA]</scope>
</reference>
<dbReference type="EMBL" id="KK107063">
    <property type="protein sequence ID" value="EZA61109.1"/>
    <property type="molecule type" value="Genomic_DNA"/>
</dbReference>
<protein>
    <recommendedName>
        <fullName evidence="3">DUF4817 domain-containing protein</fullName>
    </recommendedName>
</protein>
<organism evidence="1 2">
    <name type="scientific">Ooceraea biroi</name>
    <name type="common">Clonal raider ant</name>
    <name type="synonym">Cerapachys biroi</name>
    <dbReference type="NCBI Taxonomy" id="2015173"/>
    <lineage>
        <taxon>Eukaryota</taxon>
        <taxon>Metazoa</taxon>
        <taxon>Ecdysozoa</taxon>
        <taxon>Arthropoda</taxon>
        <taxon>Hexapoda</taxon>
        <taxon>Insecta</taxon>
        <taxon>Pterygota</taxon>
        <taxon>Neoptera</taxon>
        <taxon>Endopterygota</taxon>
        <taxon>Hymenoptera</taxon>
        <taxon>Apocrita</taxon>
        <taxon>Aculeata</taxon>
        <taxon>Formicoidea</taxon>
        <taxon>Formicidae</taxon>
        <taxon>Dorylinae</taxon>
        <taxon>Ooceraea</taxon>
    </lineage>
</organism>
<proteinExistence type="predicted"/>
<gene>
    <name evidence="1" type="ORF">X777_08321</name>
</gene>
<keyword evidence="2" id="KW-1185">Reference proteome</keyword>
<dbReference type="AlphaFoldDB" id="A0A026X176"/>
<sequence length="133" mass="15262">MSNLTTEEKIYLVECFFSRGKVYSNVVPPPSRNAIPRPFTTNVSDARTAYVTRGTDMPKAGSDFIPWVRRIEELIRSKYSKESLNSDLYNLINEDECINSNCINNESDSSCSSIEYYLFEDDFNEASFHDNNT</sequence>